<dbReference type="SUPFAM" id="SSF49503">
    <property type="entry name" value="Cupredoxins"/>
    <property type="match status" value="1"/>
</dbReference>
<keyword evidence="6" id="KW-1185">Reference proteome</keyword>
<evidence type="ECO:0000259" key="4">
    <source>
        <dbReference type="Pfam" id="PF00127"/>
    </source>
</evidence>
<evidence type="ECO:0000256" key="3">
    <source>
        <dbReference type="SAM" id="SignalP"/>
    </source>
</evidence>
<protein>
    <submittedName>
        <fullName evidence="5">Plastocyanin/azurin family copper-binding protein</fullName>
    </submittedName>
</protein>
<evidence type="ECO:0000256" key="2">
    <source>
        <dbReference type="ARBA" id="ARBA00023008"/>
    </source>
</evidence>
<keyword evidence="2" id="KW-0186">Copper</keyword>
<dbReference type="Gene3D" id="2.60.40.420">
    <property type="entry name" value="Cupredoxins - blue copper proteins"/>
    <property type="match status" value="1"/>
</dbReference>
<name>A0ABT3A251_9RHOB</name>
<sequence>MKAILPIALAALWAAPAMAETDPVKIAAICTEAEERYAEIYGHPSAEAEGVEVVLMYKYTFCPVEVEVPAGTTIRWVNVDKRTSHSTWFRDAGEPESERLFPEETAEQTFDIPGEWGYLCGPHWESRDMIGKVIVKP</sequence>
<keyword evidence="1" id="KW-0479">Metal-binding</keyword>
<proteinExistence type="predicted"/>
<keyword evidence="3" id="KW-0732">Signal</keyword>
<dbReference type="Proteomes" id="UP001526166">
    <property type="component" value="Unassembled WGS sequence"/>
</dbReference>
<gene>
    <name evidence="5" type="ORF">OE699_14370</name>
</gene>
<dbReference type="InterPro" id="IPR008972">
    <property type="entry name" value="Cupredoxin"/>
</dbReference>
<comment type="caution">
    <text evidence="5">The sequence shown here is derived from an EMBL/GenBank/DDBJ whole genome shotgun (WGS) entry which is preliminary data.</text>
</comment>
<dbReference type="Pfam" id="PF00127">
    <property type="entry name" value="Copper-bind"/>
    <property type="match status" value="1"/>
</dbReference>
<dbReference type="EMBL" id="JAOWKW010000013">
    <property type="protein sequence ID" value="MCV2880032.1"/>
    <property type="molecule type" value="Genomic_DNA"/>
</dbReference>
<dbReference type="RefSeq" id="WP_263848430.1">
    <property type="nucleotide sequence ID" value="NZ_JAOWKW010000013.1"/>
</dbReference>
<accession>A0ABT3A251</accession>
<evidence type="ECO:0000313" key="5">
    <source>
        <dbReference type="EMBL" id="MCV2880032.1"/>
    </source>
</evidence>
<feature type="chain" id="PRO_5046861471" evidence="3">
    <location>
        <begin position="20"/>
        <end position="137"/>
    </location>
</feature>
<feature type="signal peptide" evidence="3">
    <location>
        <begin position="1"/>
        <end position="19"/>
    </location>
</feature>
<evidence type="ECO:0000256" key="1">
    <source>
        <dbReference type="ARBA" id="ARBA00022723"/>
    </source>
</evidence>
<reference evidence="5 6" key="1">
    <citation type="submission" date="2022-10" db="EMBL/GenBank/DDBJ databases">
        <title>Sinirhodobacter sp. nov., isolated from ocean surface sediments.</title>
        <authorList>
            <person name="He W."/>
            <person name="Wang L."/>
            <person name="Zhang D.-F."/>
        </authorList>
    </citation>
    <scope>NUCLEOTIDE SEQUENCE [LARGE SCALE GENOMIC DNA]</scope>
    <source>
        <strain evidence="5 6">WL0115</strain>
    </source>
</reference>
<organism evidence="5 6">
    <name type="scientific">Sedimentimonas flavescens</name>
    <dbReference type="NCBI Taxonomy" id="2851012"/>
    <lineage>
        <taxon>Bacteria</taxon>
        <taxon>Pseudomonadati</taxon>
        <taxon>Pseudomonadota</taxon>
        <taxon>Alphaproteobacteria</taxon>
        <taxon>Rhodobacterales</taxon>
        <taxon>Rhodobacter group</taxon>
        <taxon>Sedimentimonas</taxon>
    </lineage>
</organism>
<evidence type="ECO:0000313" key="6">
    <source>
        <dbReference type="Proteomes" id="UP001526166"/>
    </source>
</evidence>
<feature type="domain" description="Blue (type 1) copper" evidence="4">
    <location>
        <begin position="59"/>
        <end position="136"/>
    </location>
</feature>
<dbReference type="InterPro" id="IPR000923">
    <property type="entry name" value="BlueCu_1"/>
</dbReference>